<feature type="transmembrane region" description="Helical" evidence="8">
    <location>
        <begin position="475"/>
        <end position="497"/>
    </location>
</feature>
<feature type="region of interest" description="Disordered" evidence="7">
    <location>
        <begin position="584"/>
        <end position="615"/>
    </location>
</feature>
<feature type="compositionally biased region" description="Basic and acidic residues" evidence="7">
    <location>
        <begin position="590"/>
        <end position="609"/>
    </location>
</feature>
<evidence type="ECO:0000313" key="10">
    <source>
        <dbReference type="Proteomes" id="UP001151295"/>
    </source>
</evidence>
<feature type="transmembrane region" description="Helical" evidence="8">
    <location>
        <begin position="402"/>
        <end position="420"/>
    </location>
</feature>
<keyword evidence="4 8" id="KW-1133">Transmembrane helix</keyword>
<evidence type="ECO:0000256" key="8">
    <source>
        <dbReference type="SAM" id="Phobius"/>
    </source>
</evidence>
<reference evidence="9" key="1">
    <citation type="submission" date="2022-07" db="EMBL/GenBank/DDBJ databases">
        <title>Phylogenomic reconstructions and comparative analyses of Kickxellomycotina fungi.</title>
        <authorList>
            <person name="Reynolds N.K."/>
            <person name="Stajich J.E."/>
            <person name="Barry K."/>
            <person name="Grigoriev I.V."/>
            <person name="Crous P."/>
            <person name="Smith M.E."/>
        </authorList>
    </citation>
    <scope>NUCLEOTIDE SEQUENCE</scope>
    <source>
        <strain evidence="9">BCRC 34882</strain>
    </source>
</reference>
<evidence type="ECO:0000256" key="2">
    <source>
        <dbReference type="ARBA" id="ARBA00005982"/>
    </source>
</evidence>
<evidence type="ECO:0000256" key="7">
    <source>
        <dbReference type="SAM" id="MobiDB-lite"/>
    </source>
</evidence>
<feature type="transmembrane region" description="Helical" evidence="8">
    <location>
        <begin position="362"/>
        <end position="382"/>
    </location>
</feature>
<comment type="caution">
    <text evidence="9">The sequence shown here is derived from an EMBL/GenBank/DDBJ whole genome shotgun (WGS) entry which is preliminary data.</text>
</comment>
<dbReference type="SUPFAM" id="SSF103473">
    <property type="entry name" value="MFS general substrate transporter"/>
    <property type="match status" value="1"/>
</dbReference>
<dbReference type="InterPro" id="IPR000109">
    <property type="entry name" value="POT_fam"/>
</dbReference>
<dbReference type="Proteomes" id="UP001151295">
    <property type="component" value="Unassembled WGS sequence"/>
</dbReference>
<name>A0ABQ8PDG8_9FUNG</name>
<feature type="transmembrane region" description="Helical" evidence="8">
    <location>
        <begin position="432"/>
        <end position="455"/>
    </location>
</feature>
<dbReference type="InterPro" id="IPR018456">
    <property type="entry name" value="PTR2_symporter_CS"/>
</dbReference>
<feature type="transmembrane region" description="Helical" evidence="8">
    <location>
        <begin position="184"/>
        <end position="202"/>
    </location>
</feature>
<comment type="subcellular location">
    <subcellularLocation>
        <location evidence="1 6">Membrane</location>
        <topology evidence="1 6">Multi-pass membrane protein</topology>
    </subcellularLocation>
</comment>
<organism evidence="9 10">
    <name type="scientific">Coemansia umbellata</name>
    <dbReference type="NCBI Taxonomy" id="1424467"/>
    <lineage>
        <taxon>Eukaryota</taxon>
        <taxon>Fungi</taxon>
        <taxon>Fungi incertae sedis</taxon>
        <taxon>Zoopagomycota</taxon>
        <taxon>Kickxellomycotina</taxon>
        <taxon>Kickxellomycetes</taxon>
        <taxon>Kickxellales</taxon>
        <taxon>Kickxellaceae</taxon>
        <taxon>Coemansia</taxon>
    </lineage>
</organism>
<dbReference type="PROSITE" id="PS01023">
    <property type="entry name" value="PTR2_2"/>
    <property type="match status" value="1"/>
</dbReference>
<feature type="region of interest" description="Disordered" evidence="7">
    <location>
        <begin position="1"/>
        <end position="25"/>
    </location>
</feature>
<dbReference type="Gene3D" id="1.20.1250.20">
    <property type="entry name" value="MFS general substrate transporter like domains"/>
    <property type="match status" value="1"/>
</dbReference>
<feature type="transmembrane region" description="Helical" evidence="8">
    <location>
        <begin position="509"/>
        <end position="531"/>
    </location>
</feature>
<keyword evidence="10" id="KW-1185">Reference proteome</keyword>
<gene>
    <name evidence="9" type="primary">PTR2_2</name>
    <name evidence="9" type="ORF">EDC05_006207</name>
</gene>
<evidence type="ECO:0000256" key="4">
    <source>
        <dbReference type="ARBA" id="ARBA00022989"/>
    </source>
</evidence>
<keyword evidence="5 8" id="KW-0472">Membrane</keyword>
<accession>A0ABQ8PDG8</accession>
<keyword evidence="6" id="KW-0813">Transport</keyword>
<proteinExistence type="inferred from homology"/>
<feature type="compositionally biased region" description="Basic and acidic residues" evidence="7">
    <location>
        <begin position="1"/>
        <end position="13"/>
    </location>
</feature>
<evidence type="ECO:0000256" key="1">
    <source>
        <dbReference type="ARBA" id="ARBA00004141"/>
    </source>
</evidence>
<feature type="transmembrane region" description="Helical" evidence="8">
    <location>
        <begin position="156"/>
        <end position="177"/>
    </location>
</feature>
<dbReference type="PROSITE" id="PS01022">
    <property type="entry name" value="PTR2_1"/>
    <property type="match status" value="1"/>
</dbReference>
<feature type="transmembrane region" description="Helical" evidence="8">
    <location>
        <begin position="269"/>
        <end position="288"/>
    </location>
</feature>
<dbReference type="InterPro" id="IPR036259">
    <property type="entry name" value="MFS_trans_sf"/>
</dbReference>
<feature type="transmembrane region" description="Helical" evidence="8">
    <location>
        <begin position="130"/>
        <end position="150"/>
    </location>
</feature>
<dbReference type="EMBL" id="JANBQD010000160">
    <property type="protein sequence ID" value="KAJ1986673.1"/>
    <property type="molecule type" value="Genomic_DNA"/>
</dbReference>
<evidence type="ECO:0000256" key="5">
    <source>
        <dbReference type="ARBA" id="ARBA00023136"/>
    </source>
</evidence>
<dbReference type="PANTHER" id="PTHR11654">
    <property type="entry name" value="OLIGOPEPTIDE TRANSPORTER-RELATED"/>
    <property type="match status" value="1"/>
</dbReference>
<evidence type="ECO:0000313" key="9">
    <source>
        <dbReference type="EMBL" id="KAJ1986673.1"/>
    </source>
</evidence>
<protein>
    <submittedName>
        <fullName evidence="9">Peptide transporter ptr2</fullName>
    </submittedName>
</protein>
<feature type="transmembrane region" description="Helical" evidence="8">
    <location>
        <begin position="543"/>
        <end position="572"/>
    </location>
</feature>
<evidence type="ECO:0000256" key="6">
    <source>
        <dbReference type="RuleBase" id="RU003755"/>
    </source>
</evidence>
<dbReference type="Pfam" id="PF00854">
    <property type="entry name" value="PTR2"/>
    <property type="match status" value="1"/>
</dbReference>
<evidence type="ECO:0000256" key="3">
    <source>
        <dbReference type="ARBA" id="ARBA00022692"/>
    </source>
</evidence>
<keyword evidence="3 6" id="KW-0812">Transmembrane</keyword>
<sequence length="615" mass="69052">MEHYSGRLSEIPHDPTAYQPSYEVQPPPEYCELAKSIDLKEEDEEASEHDCLRENERWPTPEEERTWVRTADHIPREAFLIVVTEFCERFTYYGVSGIFQNYIQNGYRVPGSNPGAINGGKNMATGLGNFFQFWCYITPIMAAIIADQWWGKYKTILVFASIYLVGDLILTLTSIPASIRHNGALPGLVISMIIIGLGTGGIKSNVSPMVADQYQRHRPFVRKLKSGKEVLVDRGSTIQSIFNWFYWSINVGSLSAIATSELEHNVDFWPAYLLPTLMFVVCILVFWLGRNQYVRKPPTGSILVKAARCMATGLKEWRRARKSGNTLDINWMEYAKPSYAADVEWSDAFVDELRSTLKACKVFLFFPVYWLCYGQITNNLIAQAGEMNTGSVPNDIMQNIDPMFLIVFIPIFDKLLYPGLRRCGISVGPITRIFVGFILAAIAMAYAAIVQHLVYSAGPYYDNPGSNHNNISAAIQIPAYAFIAWSEIFASITGLEYAYTKAPNNMKSIVMSIFLFTNCGGAILAFCFNSITSDPHLVENFAIVSGLMVGIIIAIFFGLALVVGFVLGMVLLRLRHNSKKIRKQELEEEKEQKQQELKKLEEAKGKAGEGRPSAR</sequence>
<comment type="similarity">
    <text evidence="2 6">Belongs to the major facilitator superfamily. Proton-dependent oligopeptide transporter (POT/PTR) (TC 2.A.17) family.</text>
</comment>